<dbReference type="Proteomes" id="UP000577956">
    <property type="component" value="Unassembled WGS sequence"/>
</dbReference>
<accession>A0A7Y9FI27</accession>
<evidence type="ECO:0000313" key="2">
    <source>
        <dbReference type="Proteomes" id="UP000577956"/>
    </source>
</evidence>
<dbReference type="AlphaFoldDB" id="A0A7Y9FI27"/>
<protein>
    <submittedName>
        <fullName evidence="1">Uncharacterized protein</fullName>
    </submittedName>
</protein>
<name>A0A7Y9FI27_9CELL</name>
<proteinExistence type="predicted"/>
<reference evidence="1 2" key="1">
    <citation type="submission" date="2020-07" db="EMBL/GenBank/DDBJ databases">
        <title>Sequencing the genomes of 1000 actinobacteria strains.</title>
        <authorList>
            <person name="Klenk H.-P."/>
        </authorList>
    </citation>
    <scope>NUCLEOTIDE SEQUENCE [LARGE SCALE GENOMIC DNA]</scope>
    <source>
        <strain evidence="1 2">DSM 24482</strain>
    </source>
</reference>
<comment type="caution">
    <text evidence="1">The sequence shown here is derived from an EMBL/GenBank/DDBJ whole genome shotgun (WGS) entry which is preliminary data.</text>
</comment>
<dbReference type="EMBL" id="JACCBK010000001">
    <property type="protein sequence ID" value="NYD87746.1"/>
    <property type="molecule type" value="Genomic_DNA"/>
</dbReference>
<dbReference type="RefSeq" id="WP_170209087.1">
    <property type="nucleotide sequence ID" value="NZ_BAABFI010000010.1"/>
</dbReference>
<sequence>MTLLPLVLLLLPLLAVLVALALVVRRDGLGHRPPPRSHHAWDDRPA</sequence>
<evidence type="ECO:0000313" key="1">
    <source>
        <dbReference type="EMBL" id="NYD87746.1"/>
    </source>
</evidence>
<gene>
    <name evidence="1" type="ORF">BKA21_003295</name>
</gene>
<organism evidence="1 2">
    <name type="scientific">Cellulomonas oligotrophica</name>
    <dbReference type="NCBI Taxonomy" id="931536"/>
    <lineage>
        <taxon>Bacteria</taxon>
        <taxon>Bacillati</taxon>
        <taxon>Actinomycetota</taxon>
        <taxon>Actinomycetes</taxon>
        <taxon>Micrococcales</taxon>
        <taxon>Cellulomonadaceae</taxon>
        <taxon>Cellulomonas</taxon>
    </lineage>
</organism>